<dbReference type="OrthoDB" id="3328774at2"/>
<dbReference type="STRING" id="75922.BST47_21465"/>
<dbReference type="AlphaFoldDB" id="A0A1X0JJ51"/>
<proteinExistence type="predicted"/>
<feature type="transmembrane region" description="Helical" evidence="1">
    <location>
        <begin position="571"/>
        <end position="592"/>
    </location>
</feature>
<reference evidence="2 3" key="1">
    <citation type="submission" date="2017-02" db="EMBL/GenBank/DDBJ databases">
        <title>The new phylogeny of genus Mycobacterium.</title>
        <authorList>
            <person name="Tortoli E."/>
            <person name="Trovato A."/>
            <person name="Cirillo D.M."/>
        </authorList>
    </citation>
    <scope>NUCLEOTIDE SEQUENCE [LARGE SCALE GENOMIC DNA]</scope>
    <source>
        <strain evidence="2 3">DSM 44338</strain>
    </source>
</reference>
<feature type="transmembrane region" description="Helical" evidence="1">
    <location>
        <begin position="286"/>
        <end position="307"/>
    </location>
</feature>
<feature type="transmembrane region" description="Helical" evidence="1">
    <location>
        <begin position="259"/>
        <end position="279"/>
    </location>
</feature>
<feature type="transmembrane region" description="Helical" evidence="1">
    <location>
        <begin position="313"/>
        <end position="330"/>
    </location>
</feature>
<feature type="transmembrane region" description="Helical" evidence="1">
    <location>
        <begin position="111"/>
        <end position="131"/>
    </location>
</feature>
<evidence type="ECO:0000256" key="1">
    <source>
        <dbReference type="SAM" id="Phobius"/>
    </source>
</evidence>
<accession>A0A1X0JJ51</accession>
<feature type="transmembrane region" description="Helical" evidence="1">
    <location>
        <begin position="379"/>
        <end position="399"/>
    </location>
</feature>
<keyword evidence="1" id="KW-0472">Membrane</keyword>
<feature type="transmembrane region" description="Helical" evidence="1">
    <location>
        <begin position="20"/>
        <end position="44"/>
    </location>
</feature>
<dbReference type="Proteomes" id="UP000192411">
    <property type="component" value="Unassembled WGS sequence"/>
</dbReference>
<keyword evidence="1" id="KW-0812">Transmembrane</keyword>
<organism evidence="2 3">
    <name type="scientific">Mycolicibacterium tusciae</name>
    <dbReference type="NCBI Taxonomy" id="75922"/>
    <lineage>
        <taxon>Bacteria</taxon>
        <taxon>Bacillati</taxon>
        <taxon>Actinomycetota</taxon>
        <taxon>Actinomycetes</taxon>
        <taxon>Mycobacteriales</taxon>
        <taxon>Mycobacteriaceae</taxon>
        <taxon>Mycolicibacterium</taxon>
    </lineage>
</organism>
<feature type="transmembrane region" description="Helical" evidence="1">
    <location>
        <begin position="70"/>
        <end position="91"/>
    </location>
</feature>
<sequence>MTMKLLAMELLAQGDEGGGAAIGEIVGLTVAGGIVAAILLWIGWLHRNHKIDWLANLADWSGRRFKRPPWVALPMALFIASIICALFGFIWDVSLHIGNGRDDGALANPAHYFILIGLFGIFVAGCTAMVLPRGADERPGPAAVRITDDWYAPVGGIVMAGCGLYALMGFPLDDIWHRIFGQDVTLWGPTHLMMIGGAGFSTLAALYLEYEGRRVRTDNTPPDGIGLRFIQYLAFAGVLIGASVYQIEFDFGVPQFRQVFEPMLIAAAAALALVAARIFMGKGAALIAAIIAIGLRGIVALLVAPVLDAPVSWFPLYIGAALVVELLALTPLLKRPVVFGLVSGLGIGTIGLWLESLWIDAVYHLPWPTSIWPEALMMAVPVAILTGGCGAMVGMVLTGQRLPSRAIGVGLVALTVLAIGGAAANGLRYDVPESAAASITLTDVPTSDGERYATADVRLTPANLISNDPNWVSVLGWQGGLANQRGIFIDHLEQVGPGHFRSTEPMPVSGTWKTLLRVHDGKTLAAVPIYLAGDPGIGAEEVPAEATMTRPFVGEITILQRERSPDIPQSLWLIGCLVVLVCTLAMIAGISWGGGRINNSEPHDTEARLEPTAQA</sequence>
<feature type="transmembrane region" description="Helical" evidence="1">
    <location>
        <begin position="151"/>
        <end position="170"/>
    </location>
</feature>
<evidence type="ECO:0000313" key="3">
    <source>
        <dbReference type="Proteomes" id="UP000192411"/>
    </source>
</evidence>
<dbReference type="EMBL" id="MVIM01000013">
    <property type="protein sequence ID" value="ORB62909.1"/>
    <property type="molecule type" value="Genomic_DNA"/>
</dbReference>
<name>A0A1X0JJ51_9MYCO</name>
<feature type="transmembrane region" description="Helical" evidence="1">
    <location>
        <begin position="190"/>
        <end position="208"/>
    </location>
</feature>
<keyword evidence="3" id="KW-1185">Reference proteome</keyword>
<feature type="transmembrane region" description="Helical" evidence="1">
    <location>
        <begin position="406"/>
        <end position="424"/>
    </location>
</feature>
<protein>
    <submittedName>
        <fullName evidence="2">Uncharacterized protein</fullName>
    </submittedName>
</protein>
<evidence type="ECO:0000313" key="2">
    <source>
        <dbReference type="EMBL" id="ORB62909.1"/>
    </source>
</evidence>
<gene>
    <name evidence="2" type="ORF">BST47_21465</name>
</gene>
<keyword evidence="1" id="KW-1133">Transmembrane helix</keyword>
<feature type="transmembrane region" description="Helical" evidence="1">
    <location>
        <begin position="337"/>
        <end position="359"/>
    </location>
</feature>
<feature type="transmembrane region" description="Helical" evidence="1">
    <location>
        <begin position="229"/>
        <end position="247"/>
    </location>
</feature>
<comment type="caution">
    <text evidence="2">The sequence shown here is derived from an EMBL/GenBank/DDBJ whole genome shotgun (WGS) entry which is preliminary data.</text>
</comment>